<organism evidence="1 2">
    <name type="scientific">Leucogyrophana mollusca</name>
    <dbReference type="NCBI Taxonomy" id="85980"/>
    <lineage>
        <taxon>Eukaryota</taxon>
        <taxon>Fungi</taxon>
        <taxon>Dikarya</taxon>
        <taxon>Basidiomycota</taxon>
        <taxon>Agaricomycotina</taxon>
        <taxon>Agaricomycetes</taxon>
        <taxon>Agaricomycetidae</taxon>
        <taxon>Boletales</taxon>
        <taxon>Boletales incertae sedis</taxon>
        <taxon>Leucogyrophana</taxon>
    </lineage>
</organism>
<gene>
    <name evidence="1" type="ORF">BV22DRAFT_1134059</name>
</gene>
<reference evidence="1" key="1">
    <citation type="journal article" date="2021" name="New Phytol.">
        <title>Evolutionary innovations through gain and loss of genes in the ectomycorrhizal Boletales.</title>
        <authorList>
            <person name="Wu G."/>
            <person name="Miyauchi S."/>
            <person name="Morin E."/>
            <person name="Kuo A."/>
            <person name="Drula E."/>
            <person name="Varga T."/>
            <person name="Kohler A."/>
            <person name="Feng B."/>
            <person name="Cao Y."/>
            <person name="Lipzen A."/>
            <person name="Daum C."/>
            <person name="Hundley H."/>
            <person name="Pangilinan J."/>
            <person name="Johnson J."/>
            <person name="Barry K."/>
            <person name="LaButti K."/>
            <person name="Ng V."/>
            <person name="Ahrendt S."/>
            <person name="Min B."/>
            <person name="Choi I.G."/>
            <person name="Park H."/>
            <person name="Plett J.M."/>
            <person name="Magnuson J."/>
            <person name="Spatafora J.W."/>
            <person name="Nagy L.G."/>
            <person name="Henrissat B."/>
            <person name="Grigoriev I.V."/>
            <person name="Yang Z.L."/>
            <person name="Xu J."/>
            <person name="Martin F.M."/>
        </authorList>
    </citation>
    <scope>NUCLEOTIDE SEQUENCE</scope>
    <source>
        <strain evidence="1">KUC20120723A-06</strain>
    </source>
</reference>
<evidence type="ECO:0000313" key="2">
    <source>
        <dbReference type="Proteomes" id="UP000790709"/>
    </source>
</evidence>
<name>A0ACB8B1N3_9AGAM</name>
<sequence>MARVQVRLEYKNVSFVTVWVEFPCTEPHMRTQKTAAVIGDLPGVIAYLDCAYSDIRLLLPPINSGDAKGSCPTKPTSPHPPPSPCLLRPSPSSPSPSPPWPPLPYMLSLVRACVMPSQPYYKPRRKKNSGTKGFASVEWSGENRKALEDAWGVVVPPRPHTHTRTLHTRRAAQFHPAPLAPYE</sequence>
<protein>
    <submittedName>
        <fullName evidence="1">Uncharacterized protein</fullName>
    </submittedName>
</protein>
<proteinExistence type="predicted"/>
<comment type="caution">
    <text evidence="1">The sequence shown here is derived from an EMBL/GenBank/DDBJ whole genome shotgun (WGS) entry which is preliminary data.</text>
</comment>
<accession>A0ACB8B1N3</accession>
<evidence type="ECO:0000313" key="1">
    <source>
        <dbReference type="EMBL" id="KAH7919141.1"/>
    </source>
</evidence>
<dbReference type="Proteomes" id="UP000790709">
    <property type="component" value="Unassembled WGS sequence"/>
</dbReference>
<keyword evidence="2" id="KW-1185">Reference proteome</keyword>
<dbReference type="EMBL" id="MU266691">
    <property type="protein sequence ID" value="KAH7919141.1"/>
    <property type="molecule type" value="Genomic_DNA"/>
</dbReference>